<reference evidence="2 3" key="1">
    <citation type="submission" date="2020-02" db="EMBL/GenBank/DDBJ databases">
        <title>Whole-genome analyses of novel actinobacteria.</title>
        <authorList>
            <person name="Sahin N."/>
            <person name="Tatar D."/>
        </authorList>
    </citation>
    <scope>NUCLEOTIDE SEQUENCE [LARGE SCALE GENOMIC DNA]</scope>
    <source>
        <strain evidence="2 3">SB3404</strain>
    </source>
</reference>
<accession>A0A6G4WXF3</accession>
<name>A0A6G4WXF3_9ACTN</name>
<gene>
    <name evidence="2" type="ORF">G5C65_16435</name>
</gene>
<evidence type="ECO:0000313" key="3">
    <source>
        <dbReference type="Proteomes" id="UP000477722"/>
    </source>
</evidence>
<dbReference type="Gene3D" id="3.40.47.10">
    <property type="match status" value="1"/>
</dbReference>
<dbReference type="NCBIfam" id="NF006180">
    <property type="entry name" value="PRK08313.1"/>
    <property type="match status" value="1"/>
</dbReference>
<keyword evidence="3" id="KW-1185">Reference proteome</keyword>
<dbReference type="PANTHER" id="PTHR42870:SF1">
    <property type="entry name" value="NON-SPECIFIC LIPID-TRANSFER PROTEIN-LIKE 2"/>
    <property type="match status" value="1"/>
</dbReference>
<evidence type="ECO:0000313" key="2">
    <source>
        <dbReference type="EMBL" id="NGO69915.1"/>
    </source>
</evidence>
<dbReference type="Proteomes" id="UP000477722">
    <property type="component" value="Unassembled WGS sequence"/>
</dbReference>
<comment type="caution">
    <text evidence="2">The sequence shown here is derived from an EMBL/GenBank/DDBJ whole genome shotgun (WGS) entry which is preliminary data.</text>
</comment>
<evidence type="ECO:0000259" key="1">
    <source>
        <dbReference type="Pfam" id="PF22691"/>
    </source>
</evidence>
<dbReference type="CDD" id="cd00829">
    <property type="entry name" value="SCP-x_thiolase"/>
    <property type="match status" value="1"/>
</dbReference>
<feature type="domain" description="Thiolase C-terminal" evidence="1">
    <location>
        <begin position="251"/>
        <end position="378"/>
    </location>
</feature>
<dbReference type="Pfam" id="PF22691">
    <property type="entry name" value="Thiolase_C_1"/>
    <property type="match status" value="1"/>
</dbReference>
<proteinExistence type="predicted"/>
<protein>
    <submittedName>
        <fullName evidence="2">Thiolase domain-containing protein</fullName>
    </submittedName>
</protein>
<dbReference type="InterPro" id="IPR002155">
    <property type="entry name" value="Thiolase"/>
</dbReference>
<organism evidence="2 3">
    <name type="scientific">Streptomyces boncukensis</name>
    <dbReference type="NCBI Taxonomy" id="2711219"/>
    <lineage>
        <taxon>Bacteria</taxon>
        <taxon>Bacillati</taxon>
        <taxon>Actinomycetota</taxon>
        <taxon>Actinomycetes</taxon>
        <taxon>Kitasatosporales</taxon>
        <taxon>Streptomycetaceae</taxon>
        <taxon>Streptomyces</taxon>
    </lineage>
</organism>
<dbReference type="EMBL" id="JAAKZZ010000152">
    <property type="protein sequence ID" value="NGO69915.1"/>
    <property type="molecule type" value="Genomic_DNA"/>
</dbReference>
<dbReference type="PIRSF" id="PIRSF000429">
    <property type="entry name" value="Ac-CoA_Ac_transf"/>
    <property type="match status" value="1"/>
</dbReference>
<dbReference type="PANTHER" id="PTHR42870">
    <property type="entry name" value="ACETYL-COA C-ACETYLTRANSFERASE"/>
    <property type="match status" value="1"/>
</dbReference>
<dbReference type="RefSeq" id="WP_165299593.1">
    <property type="nucleotide sequence ID" value="NZ_JAAKZZ010000152.1"/>
</dbReference>
<dbReference type="AlphaFoldDB" id="A0A6G4WXF3"/>
<dbReference type="GO" id="GO:0016747">
    <property type="term" value="F:acyltransferase activity, transferring groups other than amino-acyl groups"/>
    <property type="evidence" value="ECO:0007669"/>
    <property type="project" value="InterPro"/>
</dbReference>
<dbReference type="SUPFAM" id="SSF53901">
    <property type="entry name" value="Thiolase-like"/>
    <property type="match status" value="1"/>
</dbReference>
<dbReference type="InterPro" id="IPR055140">
    <property type="entry name" value="Thiolase_C_2"/>
</dbReference>
<dbReference type="InterPro" id="IPR016039">
    <property type="entry name" value="Thiolase-like"/>
</dbReference>
<sequence length="394" mass="41719">MTHGTQRAKEPVAVVGVGQTRHAAARRDVSLAGLVREAARRALDDAALDWADIDAVVLGKAPDFFEGVMMPELYLADALGAVGKPLLRVHTAGSVGGSTALVAADLVAARVHGTVLTLAFEKQSESNAMWGLSLPVPFQQPLLAGAGGFFAPHVRAYMRRTGAPDTVGTLVAYKDRRNALRNPYAHLHEADLTLEQVRSSPMLWDPIRYSETCPSSDGACAMVLTGRTGARRAPAPPAWVHGGAMRSEPTLFAGKDAVSPRAGRDCAADVYRQAGITDPRREIDAVEIYVPFSWYEPMWLENLGFAAEGEGWKLTESGATALDGDLPVNPSGGVLSTNPIGASGMLRFAEAALQVRGHAGDHQVPQARRALGHAYGGGSQFFAMWLVGAEPPGA</sequence>